<evidence type="ECO:0000256" key="6">
    <source>
        <dbReference type="SAM" id="MobiDB-lite"/>
    </source>
</evidence>
<comment type="function">
    <text evidence="5">GTPase that associates with pre-60S ribosomal subunits in the nucleolus and is required for their nuclear export and maturation.</text>
</comment>
<dbReference type="InterPro" id="IPR006073">
    <property type="entry name" value="GTP-bd"/>
</dbReference>
<dbReference type="InterPro" id="IPR011421">
    <property type="entry name" value="BCNT-C"/>
</dbReference>
<dbReference type="FunCoup" id="A0A6J1X0L2">
    <property type="interactions" value="1120"/>
</dbReference>
<dbReference type="CDD" id="cd00882">
    <property type="entry name" value="Ras_like_GTPase"/>
    <property type="match status" value="1"/>
</dbReference>
<dbReference type="PANTHER" id="PTHR11089:SF9">
    <property type="entry name" value="NUCLEOLAR GTP-BINDING PROTEIN 2"/>
    <property type="match status" value="1"/>
</dbReference>
<name>A0A6J1X0L2_GALME</name>
<dbReference type="CDD" id="cd01858">
    <property type="entry name" value="NGP_1"/>
    <property type="match status" value="1"/>
</dbReference>
<feature type="region of interest" description="Disordered" evidence="6">
    <location>
        <begin position="759"/>
        <end position="823"/>
    </location>
</feature>
<feature type="region of interest" description="Disordered" evidence="6">
    <location>
        <begin position="622"/>
        <end position="745"/>
    </location>
</feature>
<protein>
    <recommendedName>
        <fullName evidence="5">Nucleolar GTP-binding protein 2</fullName>
    </recommendedName>
</protein>
<feature type="domain" description="CP-type G" evidence="8">
    <location>
        <begin position="212"/>
        <end position="373"/>
    </location>
</feature>
<evidence type="ECO:0000259" key="8">
    <source>
        <dbReference type="PROSITE" id="PS51721"/>
    </source>
</evidence>
<feature type="domain" description="BCNT-C" evidence="7">
    <location>
        <begin position="866"/>
        <end position="946"/>
    </location>
</feature>
<feature type="compositionally biased region" description="Basic and acidic residues" evidence="6">
    <location>
        <begin position="652"/>
        <end position="663"/>
    </location>
</feature>
<dbReference type="Pfam" id="PF08153">
    <property type="entry name" value="NGP1NT"/>
    <property type="match status" value="1"/>
</dbReference>
<evidence type="ECO:0000256" key="2">
    <source>
        <dbReference type="ARBA" id="ARBA00022741"/>
    </source>
</evidence>
<dbReference type="InParanoid" id="A0A6J1X0L2"/>
<evidence type="ECO:0000313" key="10">
    <source>
        <dbReference type="RefSeq" id="XP_026762524.2"/>
    </source>
</evidence>
<gene>
    <name evidence="10" type="primary">LOC113521245</name>
</gene>
<evidence type="ECO:0000313" key="9">
    <source>
        <dbReference type="Proteomes" id="UP001652740"/>
    </source>
</evidence>
<feature type="compositionally biased region" description="Basic and acidic residues" evidence="6">
    <location>
        <begin position="492"/>
        <end position="510"/>
    </location>
</feature>
<keyword evidence="4 5" id="KW-0539">Nucleus</keyword>
<sequence length="947" mass="107842">MGKVRSAPGAPRKQGFNKSAHSMNPDRPTEGLKGVGNARTKGTIKRLQMYRNFKAKRDKTGKILTPAPFQGWLPSGTRARVEPNQKWFGNSRVISQSALQKFQEEFGAAVKNPYQVVMKPTNLPITLLNEKAKNARVHLLDTEGFDKTFGPKKQRKRVNLKFTDIEALSKAVEESTDKYDESKDVDRVREDTGVKDGQRDWVFGAGMSKRIWNELYKVIDSSDVLLQVLDARDPMGTRSPYVEKFLREEKPHKHLIFILNKVDLVPNWVTQRWVAILSSEYPTVAFHASMTHPFGKGSLINLLRQFAKLHIDKKQISVGLIGYPNVGKSSVINTLRSKKVCKVAPIAGETKVWQYITLMKRIFLIDCPGIVYPSAETDTEKVLKGVVRVELVQNPDDYIEEVIKRVRKEYLIKTYKVDGWETATDFLEKLAARTGKLLKKGEPDVNQVARMVLNDWQRGKLPFYVAPEGYEIPISKLQKETESKETVPTTEDQNKEEPQDETLLEKEKDVSEKPTLTINKLVIAQDFAKIRVGLQFDNDDDVKPLDKMNIPDELQGIDDEKGDESKSEDKEDEPVKDNDDDNSSVISGFYSNDEQVCSDVEDYLTNDPETVKEMKRKKLEAASGAFIVDDIQQNKKRKGNNDNGAVNSKKLTAKERRAIDRAQRRTKTGSNFYEVSNMSSGSESDEDYVPGEPEQVSEEGSADEETDLQYEQELEHKSKKRKANKQVNEGKRKKVKTRKANKETVTEDVNVEVLEEVIDPEEQKKREEDLWAKFLDGTDTKPKPTSKQITSTASQPAKTNTNNTDINERKPKDYKESKDDEKARERRIFEFAGETIVVENNVIKEKIKTPEVPTTASKLDGPSSHNRPSGGLSGLLNNLNKTSKLSTLEKSKLDWLTFKKEEGIEEEIESHNKGKAGYLDRQDFLERADIRQYEIERDLRMSRRSNR</sequence>
<accession>A0A6J1X0L2</accession>
<dbReference type="PROSITE" id="PS51721">
    <property type="entry name" value="G_CP"/>
    <property type="match status" value="1"/>
</dbReference>
<dbReference type="SUPFAM" id="SSF52540">
    <property type="entry name" value="P-loop containing nucleoside triphosphate hydrolases"/>
    <property type="match status" value="1"/>
</dbReference>
<dbReference type="KEGG" id="gmw:113521245"/>
<organism evidence="9 10">
    <name type="scientific">Galleria mellonella</name>
    <name type="common">Greater wax moth</name>
    <dbReference type="NCBI Taxonomy" id="7137"/>
    <lineage>
        <taxon>Eukaryota</taxon>
        <taxon>Metazoa</taxon>
        <taxon>Ecdysozoa</taxon>
        <taxon>Arthropoda</taxon>
        <taxon>Hexapoda</taxon>
        <taxon>Insecta</taxon>
        <taxon>Pterygota</taxon>
        <taxon>Neoptera</taxon>
        <taxon>Endopterygota</taxon>
        <taxon>Lepidoptera</taxon>
        <taxon>Glossata</taxon>
        <taxon>Ditrysia</taxon>
        <taxon>Pyraloidea</taxon>
        <taxon>Pyralidae</taxon>
        <taxon>Galleriinae</taxon>
        <taxon>Galleria</taxon>
    </lineage>
</organism>
<dbReference type="InterPro" id="IPR030378">
    <property type="entry name" value="G_CP_dom"/>
</dbReference>
<evidence type="ECO:0000256" key="3">
    <source>
        <dbReference type="ARBA" id="ARBA00023134"/>
    </source>
</evidence>
<evidence type="ECO:0000256" key="5">
    <source>
        <dbReference type="RuleBase" id="RU364023"/>
    </source>
</evidence>
<dbReference type="InterPro" id="IPR012971">
    <property type="entry name" value="NOG2_N_dom"/>
</dbReference>
<feature type="compositionally biased region" description="Polar residues" evidence="6">
    <location>
        <begin position="583"/>
        <end position="593"/>
    </location>
</feature>
<dbReference type="GO" id="GO:0005525">
    <property type="term" value="F:GTP binding"/>
    <property type="evidence" value="ECO:0007669"/>
    <property type="project" value="UniProtKB-KW"/>
</dbReference>
<dbReference type="InterPro" id="IPR050755">
    <property type="entry name" value="TRAFAC_YlqF/YawG_RiboMat"/>
</dbReference>
<dbReference type="PANTHER" id="PTHR11089">
    <property type="entry name" value="GTP-BINDING PROTEIN-RELATED"/>
    <property type="match status" value="1"/>
</dbReference>
<dbReference type="InterPro" id="IPR027417">
    <property type="entry name" value="P-loop_NTPase"/>
</dbReference>
<feature type="compositionally biased region" description="Basic and acidic residues" evidence="6">
    <location>
        <begin position="806"/>
        <end position="823"/>
    </location>
</feature>
<dbReference type="PRINTS" id="PR00326">
    <property type="entry name" value="GTP1OBG"/>
</dbReference>
<dbReference type="Pfam" id="PF07572">
    <property type="entry name" value="BCNT"/>
    <property type="match status" value="1"/>
</dbReference>
<dbReference type="Proteomes" id="UP001652740">
    <property type="component" value="Unplaced"/>
</dbReference>
<feature type="compositionally biased region" description="Acidic residues" evidence="6">
    <location>
        <begin position="683"/>
        <end position="712"/>
    </location>
</feature>
<feature type="compositionally biased region" description="Polar residues" evidence="6">
    <location>
        <begin position="783"/>
        <end position="805"/>
    </location>
</feature>
<evidence type="ECO:0000256" key="1">
    <source>
        <dbReference type="ARBA" id="ARBA00004604"/>
    </source>
</evidence>
<feature type="compositionally biased region" description="Basic and acidic residues" evidence="6">
    <location>
        <begin position="541"/>
        <end position="550"/>
    </location>
</feature>
<feature type="region of interest" description="Disordered" evidence="6">
    <location>
        <begin position="538"/>
        <end position="593"/>
    </location>
</feature>
<keyword evidence="2 5" id="KW-0547">Nucleotide-binding</keyword>
<dbReference type="Gene3D" id="3.40.50.300">
    <property type="entry name" value="P-loop containing nucleotide triphosphate hydrolases"/>
    <property type="match status" value="1"/>
</dbReference>
<feature type="compositionally biased region" description="Polar residues" evidence="6">
    <location>
        <begin position="852"/>
        <end position="867"/>
    </location>
</feature>
<feature type="region of interest" description="Disordered" evidence="6">
    <location>
        <begin position="476"/>
        <end position="510"/>
    </location>
</feature>
<feature type="compositionally biased region" description="Polar residues" evidence="6">
    <location>
        <begin position="641"/>
        <end position="650"/>
    </location>
</feature>
<dbReference type="GO" id="GO:0005730">
    <property type="term" value="C:nucleolus"/>
    <property type="evidence" value="ECO:0007669"/>
    <property type="project" value="UniProtKB-SubCell"/>
</dbReference>
<dbReference type="InterPro" id="IPR023179">
    <property type="entry name" value="GTP-bd_ortho_bundle_sf"/>
</dbReference>
<proteinExistence type="inferred from homology"/>
<dbReference type="Gene3D" id="1.10.1580.10">
    <property type="match status" value="1"/>
</dbReference>
<feature type="region of interest" description="Disordered" evidence="6">
    <location>
        <begin position="848"/>
        <end position="878"/>
    </location>
</feature>
<feature type="compositionally biased region" description="Basic and acidic residues" evidence="6">
    <location>
        <begin position="761"/>
        <end position="782"/>
    </location>
</feature>
<dbReference type="AlphaFoldDB" id="A0A6J1X0L2"/>
<dbReference type="PROSITE" id="PS51279">
    <property type="entry name" value="BCNT_C"/>
    <property type="match status" value="1"/>
</dbReference>
<feature type="compositionally biased region" description="Polar residues" evidence="6">
    <location>
        <begin position="668"/>
        <end position="682"/>
    </location>
</feature>
<keyword evidence="9" id="KW-1185">Reference proteome</keyword>
<evidence type="ECO:0000256" key="4">
    <source>
        <dbReference type="ARBA" id="ARBA00023242"/>
    </source>
</evidence>
<comment type="subcellular location">
    <subcellularLocation>
        <location evidence="1 5">Nucleus</location>
        <location evidence="1 5">Nucleolus</location>
    </subcellularLocation>
</comment>
<comment type="similarity">
    <text evidence="5">Belongs to the TRAFAC class YlqF/YawG GTPase family. NOG2 subfamily.</text>
</comment>
<dbReference type="InterPro" id="IPR024929">
    <property type="entry name" value="GNL2_CP_dom"/>
</dbReference>
<dbReference type="GeneID" id="113521245"/>
<feature type="region of interest" description="Disordered" evidence="6">
    <location>
        <begin position="1"/>
        <end position="41"/>
    </location>
</feature>
<evidence type="ECO:0000259" key="7">
    <source>
        <dbReference type="PROSITE" id="PS51279"/>
    </source>
</evidence>
<reference evidence="10" key="1">
    <citation type="submission" date="2025-08" db="UniProtKB">
        <authorList>
            <consortium name="RefSeq"/>
        </authorList>
    </citation>
    <scope>IDENTIFICATION</scope>
    <source>
        <tissue evidence="10">Whole larvae</tissue>
    </source>
</reference>
<dbReference type="RefSeq" id="XP_026762524.2">
    <property type="nucleotide sequence ID" value="XM_026906723.3"/>
</dbReference>
<dbReference type="Pfam" id="PF01926">
    <property type="entry name" value="MMR_HSR1"/>
    <property type="match status" value="1"/>
</dbReference>
<keyword evidence="3 5" id="KW-0342">GTP-binding</keyword>
<feature type="compositionally biased region" description="Basic and acidic residues" evidence="6">
    <location>
        <begin position="563"/>
        <end position="577"/>
    </location>
</feature>